<protein>
    <submittedName>
        <fullName evidence="3">Sirohydrochlorin chelatase</fullName>
    </submittedName>
</protein>
<name>A0A928VS96_9CYAN</name>
<dbReference type="RefSeq" id="WP_264326088.1">
    <property type="nucleotide sequence ID" value="NZ_JADEXQ010000057.1"/>
</dbReference>
<evidence type="ECO:0000256" key="2">
    <source>
        <dbReference type="ARBA" id="ARBA00023239"/>
    </source>
</evidence>
<evidence type="ECO:0000256" key="1">
    <source>
        <dbReference type="ARBA" id="ARBA00022723"/>
    </source>
</evidence>
<dbReference type="GO" id="GO:0016829">
    <property type="term" value="F:lyase activity"/>
    <property type="evidence" value="ECO:0007669"/>
    <property type="project" value="UniProtKB-KW"/>
</dbReference>
<dbReference type="Proteomes" id="UP000625316">
    <property type="component" value="Unassembled WGS sequence"/>
</dbReference>
<dbReference type="PANTHER" id="PTHR33542">
    <property type="entry name" value="SIROHYDROCHLORIN FERROCHELATASE, CHLOROPLASTIC"/>
    <property type="match status" value="1"/>
</dbReference>
<keyword evidence="4" id="KW-1185">Reference proteome</keyword>
<comment type="caution">
    <text evidence="3">The sequence shown here is derived from an EMBL/GenBank/DDBJ whole genome shotgun (WGS) entry which is preliminary data.</text>
</comment>
<dbReference type="InterPro" id="IPR050963">
    <property type="entry name" value="Sirohydro_Cobaltochel/CbiX"/>
</dbReference>
<dbReference type="EMBL" id="JADEXQ010000057">
    <property type="protein sequence ID" value="MBE9031259.1"/>
    <property type="molecule type" value="Genomic_DNA"/>
</dbReference>
<dbReference type="CDD" id="cd03416">
    <property type="entry name" value="CbiX_SirB_N"/>
    <property type="match status" value="2"/>
</dbReference>
<dbReference type="PANTHER" id="PTHR33542:SF3">
    <property type="entry name" value="SIROHYDROCHLORIN FERROCHELATASE, CHLOROPLASTIC"/>
    <property type="match status" value="1"/>
</dbReference>
<organism evidence="3 4">
    <name type="scientific">Romeriopsis navalis LEGE 11480</name>
    <dbReference type="NCBI Taxonomy" id="2777977"/>
    <lineage>
        <taxon>Bacteria</taxon>
        <taxon>Bacillati</taxon>
        <taxon>Cyanobacteriota</taxon>
        <taxon>Cyanophyceae</taxon>
        <taxon>Leptolyngbyales</taxon>
        <taxon>Leptolyngbyaceae</taxon>
        <taxon>Romeriopsis</taxon>
        <taxon>Romeriopsis navalis</taxon>
    </lineage>
</organism>
<keyword evidence="1" id="KW-0479">Metal-binding</keyword>
<dbReference type="SUPFAM" id="SSF53800">
    <property type="entry name" value="Chelatase"/>
    <property type="match status" value="1"/>
</dbReference>
<dbReference type="AlphaFoldDB" id="A0A928VS96"/>
<sequence>MVASQRGFVALDKCLMLAALVDPVRVILHFIEVKRILNQAVAGAATAQVSSPKGTVGYLLVLHGSSADRYQAAVTELSAVLSTRLGPTVNYRLAYLECAETSLSQQIQAFGQQLAAASINQMQILPLFLLPGVHVMEDIPTQVHQAQQALTQLAVPIELVMQPYLGSQPQLHDRLQQVVGPASATAARILVAHGTKRPGGNQPIETLAETIQFIPAYWFVAPSLSDQVTALFERGVRQVVVLPYVLLAGSLTDGIARQIDELQLQFPSMQFDRLPALDQSGVLIELIVTLCHHASLAHRTD</sequence>
<evidence type="ECO:0000313" key="4">
    <source>
        <dbReference type="Proteomes" id="UP000625316"/>
    </source>
</evidence>
<keyword evidence="2" id="KW-0456">Lyase</keyword>
<gene>
    <name evidence="3" type="ORF">IQ266_16110</name>
</gene>
<reference evidence="3" key="1">
    <citation type="submission" date="2020-10" db="EMBL/GenBank/DDBJ databases">
        <authorList>
            <person name="Castelo-Branco R."/>
            <person name="Eusebio N."/>
            <person name="Adriana R."/>
            <person name="Vieira A."/>
            <person name="Brugerolle De Fraissinette N."/>
            <person name="Rezende De Castro R."/>
            <person name="Schneider M.P."/>
            <person name="Vasconcelos V."/>
            <person name="Leao P.N."/>
        </authorList>
    </citation>
    <scope>NUCLEOTIDE SEQUENCE</scope>
    <source>
        <strain evidence="3">LEGE 11480</strain>
    </source>
</reference>
<evidence type="ECO:0000313" key="3">
    <source>
        <dbReference type="EMBL" id="MBE9031259.1"/>
    </source>
</evidence>
<accession>A0A928VS96</accession>
<dbReference type="Gene3D" id="3.40.50.1400">
    <property type="match status" value="2"/>
</dbReference>
<dbReference type="Pfam" id="PF01903">
    <property type="entry name" value="CbiX"/>
    <property type="match status" value="2"/>
</dbReference>
<proteinExistence type="predicted"/>
<dbReference type="GO" id="GO:0046872">
    <property type="term" value="F:metal ion binding"/>
    <property type="evidence" value="ECO:0007669"/>
    <property type="project" value="UniProtKB-KW"/>
</dbReference>
<dbReference type="InterPro" id="IPR002762">
    <property type="entry name" value="CbiX-like"/>
</dbReference>